<dbReference type="InParanoid" id="A0A0C2WFY0"/>
<organism evidence="1 2">
    <name type="scientific">Amanita muscaria (strain Koide BX008)</name>
    <dbReference type="NCBI Taxonomy" id="946122"/>
    <lineage>
        <taxon>Eukaryota</taxon>
        <taxon>Fungi</taxon>
        <taxon>Dikarya</taxon>
        <taxon>Basidiomycota</taxon>
        <taxon>Agaricomycotina</taxon>
        <taxon>Agaricomycetes</taxon>
        <taxon>Agaricomycetidae</taxon>
        <taxon>Agaricales</taxon>
        <taxon>Pluteineae</taxon>
        <taxon>Amanitaceae</taxon>
        <taxon>Amanita</taxon>
    </lineage>
</organism>
<protein>
    <submittedName>
        <fullName evidence="1">Uncharacterized protein</fullName>
    </submittedName>
</protein>
<reference evidence="1 2" key="1">
    <citation type="submission" date="2014-04" db="EMBL/GenBank/DDBJ databases">
        <title>Evolutionary Origins and Diversification of the Mycorrhizal Mutualists.</title>
        <authorList>
            <consortium name="DOE Joint Genome Institute"/>
            <consortium name="Mycorrhizal Genomics Consortium"/>
            <person name="Kohler A."/>
            <person name="Kuo A."/>
            <person name="Nagy L.G."/>
            <person name="Floudas D."/>
            <person name="Copeland A."/>
            <person name="Barry K.W."/>
            <person name="Cichocki N."/>
            <person name="Veneault-Fourrey C."/>
            <person name="LaButti K."/>
            <person name="Lindquist E.A."/>
            <person name="Lipzen A."/>
            <person name="Lundell T."/>
            <person name="Morin E."/>
            <person name="Murat C."/>
            <person name="Riley R."/>
            <person name="Ohm R."/>
            <person name="Sun H."/>
            <person name="Tunlid A."/>
            <person name="Henrissat B."/>
            <person name="Grigoriev I.V."/>
            <person name="Hibbett D.S."/>
            <person name="Martin F."/>
        </authorList>
    </citation>
    <scope>NUCLEOTIDE SEQUENCE [LARGE SCALE GENOMIC DNA]</scope>
    <source>
        <strain evidence="1 2">Koide BX008</strain>
    </source>
</reference>
<evidence type="ECO:0000313" key="1">
    <source>
        <dbReference type="EMBL" id="KIL60352.1"/>
    </source>
</evidence>
<dbReference type="EMBL" id="KN818300">
    <property type="protein sequence ID" value="KIL60352.1"/>
    <property type="molecule type" value="Genomic_DNA"/>
</dbReference>
<evidence type="ECO:0000313" key="2">
    <source>
        <dbReference type="Proteomes" id="UP000054549"/>
    </source>
</evidence>
<dbReference type="AlphaFoldDB" id="A0A0C2WFY0"/>
<proteinExistence type="predicted"/>
<sequence>MAKHEAAHPVEQGLTEHAGAFGSLTPFISTAAEQTMLERSDLDVCLSLVLVHLQETKLEFPPCAMIIGLMYSLLSFDPVEIALRVRSISDAQVMMDVIDYFIDAVDQQ</sequence>
<keyword evidence="2" id="KW-1185">Reference proteome</keyword>
<dbReference type="Proteomes" id="UP000054549">
    <property type="component" value="Unassembled WGS sequence"/>
</dbReference>
<name>A0A0C2WFY0_AMAMK</name>
<dbReference type="HOGENOM" id="CLU_2196278_0_0_1"/>
<accession>A0A0C2WFY0</accession>
<gene>
    <name evidence="1" type="ORF">M378DRAFT_922927</name>
</gene>